<dbReference type="Proteomes" id="UP000422569">
    <property type="component" value="Chromosome"/>
</dbReference>
<keyword evidence="2" id="KW-1185">Reference proteome</keyword>
<evidence type="ECO:0000313" key="2">
    <source>
        <dbReference type="Proteomes" id="UP000422569"/>
    </source>
</evidence>
<dbReference type="EMBL" id="CP044331">
    <property type="protein sequence ID" value="QGM96072.1"/>
    <property type="molecule type" value="Genomic_DNA"/>
</dbReference>
<reference evidence="1 2" key="1">
    <citation type="submission" date="2019-09" db="EMBL/GenBank/DDBJ databases">
        <title>Isolation and complete genome sequencing of Methylocystis species.</title>
        <authorList>
            <person name="Rumah B.L."/>
            <person name="Stead C.E."/>
            <person name="Stevens B.C."/>
            <person name="Minton N.P."/>
            <person name="Grosse-Honebrink A."/>
            <person name="Zhang Y."/>
        </authorList>
    </citation>
    <scope>NUCLEOTIDE SEQUENCE [LARGE SCALE GENOMIC DNA]</scope>
    <source>
        <strain evidence="1 2">BRCS2</strain>
    </source>
</reference>
<dbReference type="RefSeq" id="WP_016918369.1">
    <property type="nucleotide sequence ID" value="NZ_CP044331.1"/>
</dbReference>
<gene>
    <name evidence="1" type="ORF">F7D14_00200</name>
</gene>
<evidence type="ECO:0000313" key="1">
    <source>
        <dbReference type="EMBL" id="QGM96072.1"/>
    </source>
</evidence>
<proteinExistence type="predicted"/>
<dbReference type="AlphaFoldDB" id="A0A6B8M1A6"/>
<accession>A0A6B8M1A6</accession>
<protein>
    <submittedName>
        <fullName evidence="1">Uncharacterized protein</fullName>
    </submittedName>
</protein>
<sequence length="82" mass="9275">MSDETPGRWFEIGEASLAVTDRLLWLSLVLAVVGAAGWQIAHNDFWKDEEALLAAAPPEFAHPKSHREIDYFPTASVRRRKE</sequence>
<name>A0A6B8M1A6_9HYPH</name>
<dbReference type="KEGG" id="mpar:F7D14_00200"/>
<organism evidence="1 2">
    <name type="scientific">Methylocystis parvus</name>
    <dbReference type="NCBI Taxonomy" id="134"/>
    <lineage>
        <taxon>Bacteria</taxon>
        <taxon>Pseudomonadati</taxon>
        <taxon>Pseudomonadota</taxon>
        <taxon>Alphaproteobacteria</taxon>
        <taxon>Hyphomicrobiales</taxon>
        <taxon>Methylocystaceae</taxon>
        <taxon>Methylocystis</taxon>
    </lineage>
</organism>